<dbReference type="WBParaSite" id="nRc.2.0.1.t14067-RA">
    <property type="protein sequence ID" value="nRc.2.0.1.t14067-RA"/>
    <property type="gene ID" value="nRc.2.0.1.g14067"/>
</dbReference>
<keyword evidence="1" id="KW-1185">Reference proteome</keyword>
<organism evidence="1 2">
    <name type="scientific">Romanomermis culicivorax</name>
    <name type="common">Nematode worm</name>
    <dbReference type="NCBI Taxonomy" id="13658"/>
    <lineage>
        <taxon>Eukaryota</taxon>
        <taxon>Metazoa</taxon>
        <taxon>Ecdysozoa</taxon>
        <taxon>Nematoda</taxon>
        <taxon>Enoplea</taxon>
        <taxon>Dorylaimia</taxon>
        <taxon>Mermithida</taxon>
        <taxon>Mermithoidea</taxon>
        <taxon>Mermithidae</taxon>
        <taxon>Romanomermis</taxon>
    </lineage>
</organism>
<name>A0A915IIR4_ROMCU</name>
<sequence>MEKRLCAQSDNTPIKVMANAEWELPDIVFGIWNMEKRCLKQNPLQDQATRYNQIVNHHNNWYTNQSYSKCWMDQGPVYSHNLILGGLLTSQCPKGTFVQWVINSRKWKNYFTEKYQLPQQATSELIKSERKLDILKEGNKFFYGGRSDYGASKLVVPAVDTLKLVQQGQKTFVGLLVPLSAPVACPLCHQEYQASDTSKISVNRQITQHHRQQMNGNLFECHFCDFTSNANYAIKEVYGEPTCVRQENLFLDYQFLEMEELFIRQILERWIKTVPSEKELCDFLNGATTGKFRVFALSNGGDSRSVLKRARAAMRALQKHINLQFCLLSTGKMALKLLLKGKTYIFDQNSRQTAFQLVRKAINEAQYHELCQNFSNQGKVLQCVAVDKANNGFTKDGKYISFSSFKFIHRARLNLLPVNCNPSNPGRNPPVSSVLTQNPALLRPFADFRMGIATDDLPIFVEKVICLVGGNKDTSEKCLTNKNNTDKYHLNHLGTIELCKLLASRFFHVNNFFRNLCDSGRLAQIVNHHDQHDKLHRKDKPYTLFKQSTCLILSMGITADDLTCHYMEKCWMTFVQEENNFVSANIH</sequence>
<proteinExistence type="predicted"/>
<evidence type="ECO:0000313" key="1">
    <source>
        <dbReference type="Proteomes" id="UP000887565"/>
    </source>
</evidence>
<accession>A0A915IIR4</accession>
<reference evidence="2" key="1">
    <citation type="submission" date="2022-11" db="UniProtKB">
        <authorList>
            <consortium name="WormBaseParasite"/>
        </authorList>
    </citation>
    <scope>IDENTIFICATION</scope>
</reference>
<dbReference type="AlphaFoldDB" id="A0A915IIR4"/>
<protein>
    <submittedName>
        <fullName evidence="2">Uncharacterized protein</fullName>
    </submittedName>
</protein>
<dbReference type="Proteomes" id="UP000887565">
    <property type="component" value="Unplaced"/>
</dbReference>
<evidence type="ECO:0000313" key="2">
    <source>
        <dbReference type="WBParaSite" id="nRc.2.0.1.t14067-RA"/>
    </source>
</evidence>